<dbReference type="InterPro" id="IPR045113">
    <property type="entry name" value="Rpb7-like"/>
</dbReference>
<sequence>MFNLVVLKDTVIINPWNFNKQRFTVILDTLNNRFSNKVIHNVGLCLSVWDLLKVEDSCILPGDGATHTNVTFRAIVYRPFIDEVIVGKIKSCTKERIQVTVGCFDDIFILPEYLQENSSFDSKEETWKWQYEDGGEAHDLFMDIGQQIRFRVIGEKFTDLSPSGPRNENAEEMVEPNLTKSYEITGSICEPGLGLISWWES</sequence>
<dbReference type="InterPro" id="IPR005576">
    <property type="entry name" value="Rpb7-like_N"/>
</dbReference>
<evidence type="ECO:0000256" key="3">
    <source>
        <dbReference type="ARBA" id="ARBA00022478"/>
    </source>
</evidence>
<evidence type="ECO:0000259" key="7">
    <source>
        <dbReference type="Pfam" id="PF08292"/>
    </source>
</evidence>
<evidence type="ECO:0000259" key="6">
    <source>
        <dbReference type="Pfam" id="PF03876"/>
    </source>
</evidence>
<name>A0A7I8VX19_9ANNE</name>
<comment type="caution">
    <text evidence="8">The sequence shown here is derived from an EMBL/GenBank/DDBJ whole genome shotgun (WGS) entry which is preliminary data.</text>
</comment>
<dbReference type="GO" id="GO:0006384">
    <property type="term" value="P:transcription initiation at RNA polymerase III promoter"/>
    <property type="evidence" value="ECO:0007669"/>
    <property type="project" value="TreeGrafter"/>
</dbReference>
<dbReference type="NCBIfam" id="TIGR00448">
    <property type="entry name" value="rpoE"/>
    <property type="match status" value="1"/>
</dbReference>
<proteinExistence type="inferred from homology"/>
<accession>A0A7I8VX19</accession>
<keyword evidence="9" id="KW-1185">Reference proteome</keyword>
<organism evidence="8 9">
    <name type="scientific">Dimorphilus gyrociliatus</name>
    <dbReference type="NCBI Taxonomy" id="2664684"/>
    <lineage>
        <taxon>Eukaryota</taxon>
        <taxon>Metazoa</taxon>
        <taxon>Spiralia</taxon>
        <taxon>Lophotrochozoa</taxon>
        <taxon>Annelida</taxon>
        <taxon>Polychaeta</taxon>
        <taxon>Polychaeta incertae sedis</taxon>
        <taxon>Dinophilidae</taxon>
        <taxon>Dimorphilus</taxon>
    </lineage>
</organism>
<comment type="similarity">
    <text evidence="2">Belongs to the eukaryotic RPB7/RPC8 RNA polymerase subunit family.</text>
</comment>
<dbReference type="InterPro" id="IPR012340">
    <property type="entry name" value="NA-bd_OB-fold"/>
</dbReference>
<dbReference type="Gene3D" id="2.40.50.140">
    <property type="entry name" value="Nucleic acid-binding proteins"/>
    <property type="match status" value="1"/>
</dbReference>
<dbReference type="InterPro" id="IPR013238">
    <property type="entry name" value="RNA_pol_III_Rbc25"/>
</dbReference>
<dbReference type="PANTHER" id="PTHR12709">
    <property type="entry name" value="DNA-DIRECTED RNA POLYMERASE II, III"/>
    <property type="match status" value="1"/>
</dbReference>
<dbReference type="InterPro" id="IPR036898">
    <property type="entry name" value="RNA_pol_Rpb7-like_N_sf"/>
</dbReference>
<keyword evidence="4" id="KW-0804">Transcription</keyword>
<dbReference type="GO" id="GO:0003899">
    <property type="term" value="F:DNA-directed RNA polymerase activity"/>
    <property type="evidence" value="ECO:0007669"/>
    <property type="project" value="InterPro"/>
</dbReference>
<comment type="subcellular location">
    <subcellularLocation>
        <location evidence="1">Nucleus</location>
    </subcellularLocation>
</comment>
<evidence type="ECO:0000256" key="4">
    <source>
        <dbReference type="ARBA" id="ARBA00023163"/>
    </source>
</evidence>
<dbReference type="AlphaFoldDB" id="A0A7I8VX19"/>
<keyword evidence="5" id="KW-0539">Nucleus</keyword>
<dbReference type="SUPFAM" id="SSF88798">
    <property type="entry name" value="N-terminal, heterodimerisation domain of RBP7 (RpoE)"/>
    <property type="match status" value="1"/>
</dbReference>
<feature type="domain" description="RNA polymerase III subunit Rpc25" evidence="7">
    <location>
        <begin position="83"/>
        <end position="199"/>
    </location>
</feature>
<reference evidence="8 9" key="1">
    <citation type="submission" date="2020-08" db="EMBL/GenBank/DDBJ databases">
        <authorList>
            <person name="Hejnol A."/>
        </authorList>
    </citation>
    <scope>NUCLEOTIDE SEQUENCE [LARGE SCALE GENOMIC DNA]</scope>
</reference>
<dbReference type="Pfam" id="PF03876">
    <property type="entry name" value="SHS2_Rpb7-N"/>
    <property type="match status" value="1"/>
</dbReference>
<dbReference type="EMBL" id="CAJFCJ010000009">
    <property type="protein sequence ID" value="CAD5119143.1"/>
    <property type="molecule type" value="Genomic_DNA"/>
</dbReference>
<dbReference type="SUPFAM" id="SSF50249">
    <property type="entry name" value="Nucleic acid-binding proteins"/>
    <property type="match status" value="1"/>
</dbReference>
<evidence type="ECO:0000313" key="9">
    <source>
        <dbReference type="Proteomes" id="UP000549394"/>
    </source>
</evidence>
<feature type="domain" description="RNA polymerase Rpb7-like N-terminal" evidence="6">
    <location>
        <begin position="8"/>
        <end position="64"/>
    </location>
</feature>
<evidence type="ECO:0000256" key="1">
    <source>
        <dbReference type="ARBA" id="ARBA00004123"/>
    </source>
</evidence>
<dbReference type="Proteomes" id="UP000549394">
    <property type="component" value="Unassembled WGS sequence"/>
</dbReference>
<dbReference type="Gene3D" id="3.30.1490.120">
    <property type="entry name" value="RNA polymerase Rpb7-like, N-terminal domain"/>
    <property type="match status" value="1"/>
</dbReference>
<dbReference type="FunFam" id="3.30.1490.120:FF:000002">
    <property type="entry name" value="DNA-directed RNA polymerase III subunit RPC8"/>
    <property type="match status" value="1"/>
</dbReference>
<dbReference type="Pfam" id="PF08292">
    <property type="entry name" value="RNA_pol_Rbc25"/>
    <property type="match status" value="1"/>
</dbReference>
<dbReference type="GO" id="GO:0003677">
    <property type="term" value="F:DNA binding"/>
    <property type="evidence" value="ECO:0007669"/>
    <property type="project" value="InterPro"/>
</dbReference>
<protein>
    <submittedName>
        <fullName evidence="8">DgyrCDS7783</fullName>
    </submittedName>
</protein>
<evidence type="ECO:0000256" key="2">
    <source>
        <dbReference type="ARBA" id="ARBA00009307"/>
    </source>
</evidence>
<dbReference type="GO" id="GO:0005666">
    <property type="term" value="C:RNA polymerase III complex"/>
    <property type="evidence" value="ECO:0007669"/>
    <property type="project" value="TreeGrafter"/>
</dbReference>
<dbReference type="PANTHER" id="PTHR12709:SF1">
    <property type="entry name" value="DNA-DIRECTED RNA POLYMERASE III SUBUNIT RPC8"/>
    <property type="match status" value="1"/>
</dbReference>
<dbReference type="CDD" id="cd04330">
    <property type="entry name" value="RNAP_III_Rpc25_N"/>
    <property type="match status" value="1"/>
</dbReference>
<dbReference type="OrthoDB" id="10256606at2759"/>
<dbReference type="InterPro" id="IPR004519">
    <property type="entry name" value="RNAP_E/RPC8"/>
</dbReference>
<evidence type="ECO:0000313" key="8">
    <source>
        <dbReference type="EMBL" id="CAD5119143.1"/>
    </source>
</evidence>
<evidence type="ECO:0000256" key="5">
    <source>
        <dbReference type="ARBA" id="ARBA00023242"/>
    </source>
</evidence>
<gene>
    <name evidence="8" type="ORF">DGYR_LOCUS7428</name>
</gene>
<keyword evidence="3" id="KW-0240">DNA-directed RNA polymerase</keyword>